<comment type="caution">
    <text evidence="1">The sequence shown here is derived from an EMBL/GenBank/DDBJ whole genome shotgun (WGS) entry which is preliminary data.</text>
</comment>
<evidence type="ECO:0000313" key="1">
    <source>
        <dbReference type="EMBL" id="MDN3621354.1"/>
    </source>
</evidence>
<dbReference type="EMBL" id="JAUFQH010000022">
    <property type="protein sequence ID" value="MDN3621354.1"/>
    <property type="molecule type" value="Genomic_DNA"/>
</dbReference>
<evidence type="ECO:0008006" key="3">
    <source>
        <dbReference type="Google" id="ProtNLM"/>
    </source>
</evidence>
<sequence length="96" mass="10562">MQKVTVLHNQNLLDVTMQSTGKAENLMKIAAYNNLVPTEPLAPGTVLTIPDTVDTDADIVRYYAANGIQPATALTATQTENLELTFWQKVVNAFRK</sequence>
<name>A0AAJ1VIK7_9FLAO</name>
<organism evidence="1 2">
    <name type="scientific">Polaribacter sejongensis</name>
    <dbReference type="NCBI Taxonomy" id="985043"/>
    <lineage>
        <taxon>Bacteria</taxon>
        <taxon>Pseudomonadati</taxon>
        <taxon>Bacteroidota</taxon>
        <taxon>Flavobacteriia</taxon>
        <taxon>Flavobacteriales</taxon>
        <taxon>Flavobacteriaceae</taxon>
    </lineage>
</organism>
<proteinExistence type="predicted"/>
<protein>
    <recommendedName>
        <fullName evidence="3">LysM domain-containing protein</fullName>
    </recommendedName>
</protein>
<dbReference type="Proteomes" id="UP001228636">
    <property type="component" value="Unassembled WGS sequence"/>
</dbReference>
<gene>
    <name evidence="1" type="ORF">QWY81_17940</name>
</gene>
<dbReference type="AlphaFoldDB" id="A0AAJ1VIK7"/>
<evidence type="ECO:0000313" key="2">
    <source>
        <dbReference type="Proteomes" id="UP001228636"/>
    </source>
</evidence>
<reference evidence="1 2" key="1">
    <citation type="journal article" date="2014" name="Int. J. Syst. Evol. Microbiol.">
        <title>Complete genome sequence of Corynebacterium casei LMG S-19264T (=DSM 44701T), isolated from a smear-ripened cheese.</title>
        <authorList>
            <consortium name="US DOE Joint Genome Institute (JGI-PGF)"/>
            <person name="Walter F."/>
            <person name="Albersmeier A."/>
            <person name="Kalinowski J."/>
            <person name="Ruckert C."/>
        </authorList>
    </citation>
    <scope>NUCLEOTIDE SEQUENCE [LARGE SCALE GENOMIC DNA]</scope>
    <source>
        <strain evidence="1 2">CECT 8670</strain>
    </source>
</reference>
<dbReference type="RefSeq" id="WP_261972834.1">
    <property type="nucleotide sequence ID" value="NZ_CP103460.1"/>
</dbReference>
<accession>A0AAJ1VIK7</accession>